<evidence type="ECO:0000313" key="1">
    <source>
        <dbReference type="EMBL" id="SLM49238.1"/>
    </source>
</evidence>
<dbReference type="AlphaFoldDB" id="A0A1W1I862"/>
<dbReference type="STRING" id="1325564.NSJP_3071"/>
<dbReference type="EMBL" id="LT828648">
    <property type="protein sequence ID" value="SLM49238.1"/>
    <property type="molecule type" value="Genomic_DNA"/>
</dbReference>
<protein>
    <submittedName>
        <fullName evidence="1">Uncharacterized protein</fullName>
    </submittedName>
</protein>
<proteinExistence type="predicted"/>
<sequence length="63" mass="6934">MEDDDLFGRQRALSANVGHNSLEHCRRIPSHPDGQELLPDVPESVRATGLASQSKLRAVLTQI</sequence>
<keyword evidence="2" id="KW-1185">Reference proteome</keyword>
<accession>A0A1W1I862</accession>
<reference evidence="1 2" key="1">
    <citation type="submission" date="2017-03" db="EMBL/GenBank/DDBJ databases">
        <authorList>
            <person name="Afonso C.L."/>
            <person name="Miller P.J."/>
            <person name="Scott M.A."/>
            <person name="Spackman E."/>
            <person name="Goraichik I."/>
            <person name="Dimitrov K.M."/>
            <person name="Suarez D.L."/>
            <person name="Swayne D.E."/>
        </authorList>
    </citation>
    <scope>NUCLEOTIDE SEQUENCE [LARGE SCALE GENOMIC DNA]</scope>
    <source>
        <strain evidence="1">Genome sequencing of Nitrospira japonica strain NJ11</strain>
    </source>
</reference>
<dbReference type="KEGG" id="nja:NSJP_3071"/>
<organism evidence="1 2">
    <name type="scientific">Nitrospira japonica</name>
    <dbReference type="NCBI Taxonomy" id="1325564"/>
    <lineage>
        <taxon>Bacteria</taxon>
        <taxon>Pseudomonadati</taxon>
        <taxon>Nitrospirota</taxon>
        <taxon>Nitrospiria</taxon>
        <taxon>Nitrospirales</taxon>
        <taxon>Nitrospiraceae</taxon>
        <taxon>Nitrospira</taxon>
    </lineage>
</organism>
<dbReference type="Proteomes" id="UP000192042">
    <property type="component" value="Chromosome I"/>
</dbReference>
<evidence type="ECO:0000313" key="2">
    <source>
        <dbReference type="Proteomes" id="UP000192042"/>
    </source>
</evidence>
<gene>
    <name evidence="1" type="ORF">NSJP_3071</name>
</gene>
<name>A0A1W1I862_9BACT</name>